<reference evidence="1" key="1">
    <citation type="journal article" date="2007" name="PLoS ONE">
        <title>The first genome sequence of an elite grapevine cultivar (Pinot noir Vitis vinifera L.): coping with a highly heterozygous genome.</title>
        <authorList>
            <person name="Velasco R."/>
            <person name="Zharkikh A."/>
            <person name="Troggio M."/>
            <person name="Cartwright D.A."/>
            <person name="Cestaro A."/>
            <person name="Pruss D."/>
            <person name="Pindo M."/>
            <person name="FitzGerald L.M."/>
            <person name="Vezzulli S."/>
            <person name="Reid J."/>
            <person name="Malacarne G."/>
            <person name="Iliev D."/>
            <person name="Coppola G."/>
            <person name="Wardell B."/>
            <person name="Micheletti D."/>
            <person name="Macalma T."/>
            <person name="Facci M."/>
            <person name="Mitchell J.T."/>
            <person name="Perazzolli M."/>
            <person name="Eldredge G."/>
            <person name="Gatto P."/>
            <person name="Oyzerski R."/>
            <person name="Moretto M."/>
            <person name="Gutin N."/>
            <person name="Stefanini M."/>
            <person name="Chen Y."/>
            <person name="Segala C."/>
            <person name="Davenport C."/>
            <person name="Dematte L."/>
            <person name="Mraz A."/>
            <person name="Battilana J."/>
            <person name="Stormo K."/>
            <person name="Costa F."/>
            <person name="Tao Q."/>
            <person name="Si-Ammour A."/>
            <person name="Harkins T."/>
            <person name="Lackey A."/>
            <person name="Perbost C."/>
            <person name="Taillon B."/>
            <person name="Stella A."/>
            <person name="Solovyev V."/>
            <person name="Fawcett J.A."/>
            <person name="Sterck L."/>
            <person name="Vandepoele K."/>
            <person name="Grando S.M."/>
            <person name="Toppo S."/>
            <person name="Moser C."/>
            <person name="Lanchbury J."/>
            <person name="Bogden R."/>
            <person name="Skolnick M."/>
            <person name="Sgaramella V."/>
            <person name="Bhatnagar S.K."/>
            <person name="Fontana P."/>
            <person name="Gutin A."/>
            <person name="Van de Peer Y."/>
            <person name="Salamini F."/>
            <person name="Viola R."/>
        </authorList>
    </citation>
    <scope>NUCLEOTIDE SEQUENCE</scope>
</reference>
<proteinExistence type="predicted"/>
<sequence length="105" mass="11717">MGSTTCVVCTPWPQRHGVRCSLPPPCTGMKVPKNLCNESIEEAMGSMSWLDGALDVQLTWTHDVYAWHRGMMPCAPENEQPYAQFHGSMLWSLDQTEGDKHMPGP</sequence>
<dbReference type="EMBL" id="AM456649">
    <property type="protein sequence ID" value="CAN61285.1"/>
    <property type="molecule type" value="Genomic_DNA"/>
</dbReference>
<dbReference type="AlphaFoldDB" id="A5BEG6"/>
<organism evidence="1">
    <name type="scientific">Vitis vinifera</name>
    <name type="common">Grape</name>
    <dbReference type="NCBI Taxonomy" id="29760"/>
    <lineage>
        <taxon>Eukaryota</taxon>
        <taxon>Viridiplantae</taxon>
        <taxon>Streptophyta</taxon>
        <taxon>Embryophyta</taxon>
        <taxon>Tracheophyta</taxon>
        <taxon>Spermatophyta</taxon>
        <taxon>Magnoliopsida</taxon>
        <taxon>eudicotyledons</taxon>
        <taxon>Gunneridae</taxon>
        <taxon>Pentapetalae</taxon>
        <taxon>rosids</taxon>
        <taxon>Vitales</taxon>
        <taxon>Vitaceae</taxon>
        <taxon>Viteae</taxon>
        <taxon>Vitis</taxon>
    </lineage>
</organism>
<gene>
    <name evidence="1" type="ORF">VITISV_028649</name>
</gene>
<evidence type="ECO:0000313" key="1">
    <source>
        <dbReference type="EMBL" id="CAN61285.1"/>
    </source>
</evidence>
<accession>A5BEG6</accession>
<protein>
    <submittedName>
        <fullName evidence="1">Uncharacterized protein</fullName>
    </submittedName>
</protein>
<name>A5BEG6_VITVI</name>